<gene>
    <name evidence="2" type="ORF">pdam_00011925</name>
</gene>
<evidence type="ECO:0000313" key="3">
    <source>
        <dbReference type="Proteomes" id="UP000275408"/>
    </source>
</evidence>
<evidence type="ECO:0000256" key="1">
    <source>
        <dbReference type="SAM" id="MobiDB-lite"/>
    </source>
</evidence>
<dbReference type="PANTHER" id="PTHR35256">
    <property type="entry name" value="CHROMOSOME 8 OPEN READING FRAME 48"/>
    <property type="match status" value="1"/>
</dbReference>
<dbReference type="OrthoDB" id="5980297at2759"/>
<reference evidence="2 3" key="1">
    <citation type="journal article" date="2018" name="Sci. Rep.">
        <title>Comparative analysis of the Pocillopora damicornis genome highlights role of immune system in coral evolution.</title>
        <authorList>
            <person name="Cunning R."/>
            <person name="Bay R.A."/>
            <person name="Gillette P."/>
            <person name="Baker A.C."/>
            <person name="Traylor-Knowles N."/>
        </authorList>
    </citation>
    <scope>NUCLEOTIDE SEQUENCE [LARGE SCALE GENOMIC DNA]</scope>
    <source>
        <strain evidence="2">RSMAS</strain>
        <tissue evidence="2">Whole animal</tissue>
    </source>
</reference>
<dbReference type="EMBL" id="RCHS01002515">
    <property type="protein sequence ID" value="RMX46980.1"/>
    <property type="molecule type" value="Genomic_DNA"/>
</dbReference>
<feature type="compositionally biased region" description="Basic and acidic residues" evidence="1">
    <location>
        <begin position="1"/>
        <end position="39"/>
    </location>
</feature>
<accession>A0A3M6TZY7</accession>
<evidence type="ECO:0000313" key="2">
    <source>
        <dbReference type="EMBL" id="RMX46980.1"/>
    </source>
</evidence>
<comment type="caution">
    <text evidence="2">The sequence shown here is derived from an EMBL/GenBank/DDBJ whole genome shotgun (WGS) entry which is preliminary data.</text>
</comment>
<keyword evidence="3" id="KW-1185">Reference proteome</keyword>
<dbReference type="Proteomes" id="UP000275408">
    <property type="component" value="Unassembled WGS sequence"/>
</dbReference>
<organism evidence="2 3">
    <name type="scientific">Pocillopora damicornis</name>
    <name type="common">Cauliflower coral</name>
    <name type="synonym">Millepora damicornis</name>
    <dbReference type="NCBI Taxonomy" id="46731"/>
    <lineage>
        <taxon>Eukaryota</taxon>
        <taxon>Metazoa</taxon>
        <taxon>Cnidaria</taxon>
        <taxon>Anthozoa</taxon>
        <taxon>Hexacorallia</taxon>
        <taxon>Scleractinia</taxon>
        <taxon>Astrocoeniina</taxon>
        <taxon>Pocilloporidae</taxon>
        <taxon>Pocillopora</taxon>
    </lineage>
</organism>
<dbReference type="AlphaFoldDB" id="A0A3M6TZY7"/>
<proteinExistence type="predicted"/>
<feature type="region of interest" description="Disordered" evidence="1">
    <location>
        <begin position="1"/>
        <end position="43"/>
    </location>
</feature>
<dbReference type="PANTHER" id="PTHR35256:SF1">
    <property type="entry name" value="EXPRESSED SEQUENCE AI429214"/>
    <property type="match status" value="1"/>
</dbReference>
<name>A0A3M6TZY7_POCDA</name>
<dbReference type="InterPro" id="IPR027932">
    <property type="entry name" value="DUF4606"/>
</dbReference>
<sequence>MATSDSEHDNSSSPKSESKFGHSYEDERFARAEETKVADPKGSPIVWGRQESIFLAESSTSLEDIQTIYTERCETAPLTTANESANTITEEPDFSDEFELVADFSEGDFTVENEGNSGSLEDEARTNFLSKKFKILTSSQTCTRTQTDTEGRSDDKVAAQNCQEINFCARKLELVETNGKRTGIGHSDQRVMAKAKGMSHGQDKPIEGNRRKIENLMIENLMNKAKKLKEWDFHNPKHCTDCRKMKASVASKTFLKRKVEIAKRAEFEERLQLHLYHKASSTYPCDSATLLAEIVNSCTKPSESPAEVWEKLLCPERKI</sequence>
<protein>
    <submittedName>
        <fullName evidence="2">Uncharacterized protein</fullName>
    </submittedName>
</protein>
<dbReference type="Pfam" id="PF15379">
    <property type="entry name" value="DUF4606"/>
    <property type="match status" value="1"/>
</dbReference>